<dbReference type="InterPro" id="IPR020846">
    <property type="entry name" value="MFS_dom"/>
</dbReference>
<keyword evidence="5 7" id="KW-1133">Transmembrane helix</keyword>
<feature type="transmembrane region" description="Helical" evidence="7">
    <location>
        <begin position="261"/>
        <end position="283"/>
    </location>
</feature>
<dbReference type="EMBL" id="JBHSMI010000067">
    <property type="protein sequence ID" value="MFC5407457.1"/>
    <property type="molecule type" value="Genomic_DNA"/>
</dbReference>
<comment type="subcellular location">
    <subcellularLocation>
        <location evidence="1">Cell membrane</location>
        <topology evidence="1">Multi-pass membrane protein</topology>
    </subcellularLocation>
</comment>
<dbReference type="PROSITE" id="PS50850">
    <property type="entry name" value="MFS"/>
    <property type="match status" value="1"/>
</dbReference>
<gene>
    <name evidence="9" type="ORF">ACFPOF_32400</name>
</gene>
<evidence type="ECO:0000313" key="9">
    <source>
        <dbReference type="EMBL" id="MFC5407457.1"/>
    </source>
</evidence>
<dbReference type="Pfam" id="PF07690">
    <property type="entry name" value="MFS_1"/>
    <property type="match status" value="1"/>
</dbReference>
<evidence type="ECO:0000256" key="1">
    <source>
        <dbReference type="ARBA" id="ARBA00004651"/>
    </source>
</evidence>
<feature type="transmembrane region" description="Helical" evidence="7">
    <location>
        <begin position="354"/>
        <end position="373"/>
    </location>
</feature>
<dbReference type="PANTHER" id="PTHR23517:SF3">
    <property type="entry name" value="INTEGRAL MEMBRANE TRANSPORT PROTEIN"/>
    <property type="match status" value="1"/>
</dbReference>
<sequence>MVAYLLDLLRLPIGVRRFLMTEALYGIGIGMYTLVLNLHLLASGLREDEIGTLASVGILVMGASAIPIAMSARRFGRKRLLTAGIGMIATGCALYAFGGSLASFYLAQAFVSIGLTLVETTEVQLLFHYCASRKEETRAYSLMFAVFTAFAGAGTLAAGRMSGIGGGEGANYRIPLLIAAGLLIVLCIARGTWLPAERRSPASSDAGRTWQGVPRWKDMKPGRSAWVLSLFVALLGGAFALSGSLLNVLVKFRMDWTDDRVSLLLAANGFVLFVSSLLTPYIVERFGSHAAIMSVFGVNVILFSILYCQVPAWLFIPLFLMRGGGSTMLSNMVDSRLMSAFSDRERDLFAGMRSILRSIGSSGATFAAGWILAGRDYRLPFLLTAVALLLAWGYYVRWVRPIVNGA</sequence>
<feature type="domain" description="Major facilitator superfamily (MFS) profile" evidence="8">
    <location>
        <begin position="1"/>
        <end position="403"/>
    </location>
</feature>
<dbReference type="Gene3D" id="1.20.1250.20">
    <property type="entry name" value="MFS general substrate transporter like domains"/>
    <property type="match status" value="1"/>
</dbReference>
<evidence type="ECO:0000256" key="6">
    <source>
        <dbReference type="ARBA" id="ARBA00023136"/>
    </source>
</evidence>
<evidence type="ECO:0000256" key="4">
    <source>
        <dbReference type="ARBA" id="ARBA00022692"/>
    </source>
</evidence>
<keyword evidence="3" id="KW-1003">Cell membrane</keyword>
<name>A0ABW0I5R8_9BACL</name>
<dbReference type="RefSeq" id="WP_378140136.1">
    <property type="nucleotide sequence ID" value="NZ_JBHSMI010000067.1"/>
</dbReference>
<feature type="transmembrane region" description="Helical" evidence="7">
    <location>
        <begin position="139"/>
        <end position="158"/>
    </location>
</feature>
<evidence type="ECO:0000259" key="8">
    <source>
        <dbReference type="PROSITE" id="PS50850"/>
    </source>
</evidence>
<accession>A0ABW0I5R8</accession>
<dbReference type="InterPro" id="IPR050171">
    <property type="entry name" value="MFS_Transporters"/>
</dbReference>
<dbReference type="InterPro" id="IPR011701">
    <property type="entry name" value="MFS"/>
</dbReference>
<protein>
    <submittedName>
        <fullName evidence="9">MFS transporter</fullName>
    </submittedName>
</protein>
<keyword evidence="6 7" id="KW-0472">Membrane</keyword>
<feature type="transmembrane region" description="Helical" evidence="7">
    <location>
        <begin position="23"/>
        <end position="44"/>
    </location>
</feature>
<organism evidence="9 10">
    <name type="scientific">Cohnella soli</name>
    <dbReference type="NCBI Taxonomy" id="425005"/>
    <lineage>
        <taxon>Bacteria</taxon>
        <taxon>Bacillati</taxon>
        <taxon>Bacillota</taxon>
        <taxon>Bacilli</taxon>
        <taxon>Bacillales</taxon>
        <taxon>Paenibacillaceae</taxon>
        <taxon>Cohnella</taxon>
    </lineage>
</organism>
<evidence type="ECO:0000256" key="7">
    <source>
        <dbReference type="SAM" id="Phobius"/>
    </source>
</evidence>
<keyword evidence="4 7" id="KW-0812">Transmembrane</keyword>
<keyword evidence="2" id="KW-0813">Transport</keyword>
<evidence type="ECO:0000256" key="5">
    <source>
        <dbReference type="ARBA" id="ARBA00022989"/>
    </source>
</evidence>
<feature type="transmembrane region" description="Helical" evidence="7">
    <location>
        <begin position="379"/>
        <end position="396"/>
    </location>
</feature>
<feature type="transmembrane region" description="Helical" evidence="7">
    <location>
        <begin position="170"/>
        <end position="189"/>
    </location>
</feature>
<evidence type="ECO:0000256" key="3">
    <source>
        <dbReference type="ARBA" id="ARBA00022475"/>
    </source>
</evidence>
<dbReference type="InterPro" id="IPR036259">
    <property type="entry name" value="MFS_trans_sf"/>
</dbReference>
<feature type="transmembrane region" description="Helical" evidence="7">
    <location>
        <begin position="80"/>
        <end position="98"/>
    </location>
</feature>
<dbReference type="PANTHER" id="PTHR23517">
    <property type="entry name" value="RESISTANCE PROTEIN MDTM, PUTATIVE-RELATED-RELATED"/>
    <property type="match status" value="1"/>
</dbReference>
<evidence type="ECO:0000256" key="2">
    <source>
        <dbReference type="ARBA" id="ARBA00022448"/>
    </source>
</evidence>
<feature type="transmembrane region" description="Helical" evidence="7">
    <location>
        <begin position="50"/>
        <end position="68"/>
    </location>
</feature>
<reference evidence="10" key="1">
    <citation type="journal article" date="2019" name="Int. J. Syst. Evol. Microbiol.">
        <title>The Global Catalogue of Microorganisms (GCM) 10K type strain sequencing project: providing services to taxonomists for standard genome sequencing and annotation.</title>
        <authorList>
            <consortium name="The Broad Institute Genomics Platform"/>
            <consortium name="The Broad Institute Genome Sequencing Center for Infectious Disease"/>
            <person name="Wu L."/>
            <person name="Ma J."/>
        </authorList>
    </citation>
    <scope>NUCLEOTIDE SEQUENCE [LARGE SCALE GENOMIC DNA]</scope>
    <source>
        <strain evidence="10">CGMCC 1.18575</strain>
    </source>
</reference>
<dbReference type="Proteomes" id="UP001596113">
    <property type="component" value="Unassembled WGS sequence"/>
</dbReference>
<comment type="caution">
    <text evidence="9">The sequence shown here is derived from an EMBL/GenBank/DDBJ whole genome shotgun (WGS) entry which is preliminary data.</text>
</comment>
<keyword evidence="10" id="KW-1185">Reference proteome</keyword>
<evidence type="ECO:0000313" key="10">
    <source>
        <dbReference type="Proteomes" id="UP001596113"/>
    </source>
</evidence>
<dbReference type="SUPFAM" id="SSF103473">
    <property type="entry name" value="MFS general substrate transporter"/>
    <property type="match status" value="1"/>
</dbReference>
<proteinExistence type="predicted"/>
<feature type="transmembrane region" description="Helical" evidence="7">
    <location>
        <begin position="225"/>
        <end position="249"/>
    </location>
</feature>